<dbReference type="InterPro" id="IPR000121">
    <property type="entry name" value="PEP_util_C"/>
</dbReference>
<evidence type="ECO:0000256" key="4">
    <source>
        <dbReference type="ARBA" id="ARBA00020138"/>
    </source>
</evidence>
<evidence type="ECO:0000256" key="6">
    <source>
        <dbReference type="ARBA" id="ARBA00022723"/>
    </source>
</evidence>
<keyword evidence="10 14" id="KW-0460">Magnesium</keyword>
<dbReference type="NCBIfam" id="NF004531">
    <property type="entry name" value="PRK05878.1"/>
    <property type="match status" value="1"/>
</dbReference>
<gene>
    <name evidence="18" type="ORF">C7B45_02265</name>
</gene>
<evidence type="ECO:0000256" key="2">
    <source>
        <dbReference type="ARBA" id="ARBA00007837"/>
    </source>
</evidence>
<dbReference type="InterPro" id="IPR010121">
    <property type="entry name" value="Pyruvate_phosphate_dikinase"/>
</dbReference>
<keyword evidence="5" id="KW-0808">Transferase</keyword>
<dbReference type="SUPFAM" id="SSF51621">
    <property type="entry name" value="Phosphoenolpyruvate/pyruvate domain"/>
    <property type="match status" value="1"/>
</dbReference>
<feature type="binding site" evidence="13">
    <location>
        <position position="613"/>
    </location>
    <ligand>
        <name>substrate</name>
    </ligand>
</feature>
<dbReference type="Gene3D" id="1.10.189.10">
    <property type="entry name" value="Pyruvate Phosphate Dikinase, domain 2"/>
    <property type="match status" value="1"/>
</dbReference>
<dbReference type="PROSITE" id="PS00370">
    <property type="entry name" value="PEP_ENZYMES_PHOS_SITE"/>
    <property type="match status" value="1"/>
</dbReference>
<dbReference type="Gene3D" id="3.30.470.20">
    <property type="entry name" value="ATP-grasp fold, B domain"/>
    <property type="match status" value="1"/>
</dbReference>
<feature type="domain" description="PEP-utilising enzyme C-terminal" evidence="17">
    <location>
        <begin position="514"/>
        <end position="872"/>
    </location>
</feature>
<feature type="domain" description="Pyruvate phosphate dikinase AMP/ATP-binding" evidence="16">
    <location>
        <begin position="56"/>
        <end position="288"/>
    </location>
</feature>
<dbReference type="Gene3D" id="3.50.30.10">
    <property type="entry name" value="Phosphohistidine domain"/>
    <property type="match status" value="1"/>
</dbReference>
<dbReference type="InterPro" id="IPR023151">
    <property type="entry name" value="PEP_util_CS"/>
</dbReference>
<dbReference type="InterPro" id="IPR036637">
    <property type="entry name" value="Phosphohistidine_dom_sf"/>
</dbReference>
<keyword evidence="9" id="KW-0067">ATP-binding</keyword>
<evidence type="ECO:0000256" key="5">
    <source>
        <dbReference type="ARBA" id="ARBA00022679"/>
    </source>
</evidence>
<dbReference type="InterPro" id="IPR002192">
    <property type="entry name" value="PPDK_AMP/ATP-bd"/>
</dbReference>
<feature type="binding site" evidence="13">
    <location>
        <position position="771"/>
    </location>
    <ligand>
        <name>substrate</name>
    </ligand>
</feature>
<feature type="active site" description="Tele-phosphohistidine intermediate" evidence="12">
    <location>
        <position position="451"/>
    </location>
</feature>
<dbReference type="Pfam" id="PF00391">
    <property type="entry name" value="PEP-utilizers"/>
    <property type="match status" value="1"/>
</dbReference>
<dbReference type="GO" id="GO:0005524">
    <property type="term" value="F:ATP binding"/>
    <property type="evidence" value="ECO:0007669"/>
    <property type="project" value="UniProtKB-UniRule"/>
</dbReference>
<reference evidence="18 19" key="1">
    <citation type="journal article" date="2014" name="BMC Genomics">
        <title>Comparison of environmental and isolate Sulfobacillus genomes reveals diverse carbon, sulfur, nitrogen, and hydrogen metabolisms.</title>
        <authorList>
            <person name="Justice N.B."/>
            <person name="Norman A."/>
            <person name="Brown C.T."/>
            <person name="Singh A."/>
            <person name="Thomas B.C."/>
            <person name="Banfield J.F."/>
        </authorList>
    </citation>
    <scope>NUCLEOTIDE SEQUENCE [LARGE SCALE GENOMIC DNA]</scope>
    <source>
        <strain evidence="18">AMDSBA3</strain>
    </source>
</reference>
<keyword evidence="8 18" id="KW-0418">Kinase</keyword>
<dbReference type="Gene3D" id="3.20.20.60">
    <property type="entry name" value="Phosphoenolpyruvate-binding domains"/>
    <property type="match status" value="1"/>
</dbReference>
<dbReference type="SUPFAM" id="SSF56059">
    <property type="entry name" value="Glutathione synthetase ATP-binding domain-like"/>
    <property type="match status" value="1"/>
</dbReference>
<evidence type="ECO:0000256" key="13">
    <source>
        <dbReference type="PIRSR" id="PIRSR000853-2"/>
    </source>
</evidence>
<proteinExistence type="inferred from homology"/>
<evidence type="ECO:0000256" key="8">
    <source>
        <dbReference type="ARBA" id="ARBA00022777"/>
    </source>
</evidence>
<comment type="cofactor">
    <cofactor evidence="1 11 14">
        <name>Mg(2+)</name>
        <dbReference type="ChEBI" id="CHEBI:18420"/>
    </cofactor>
</comment>
<dbReference type="InterPro" id="IPR040442">
    <property type="entry name" value="Pyrv_kinase-like_dom_sf"/>
</dbReference>
<dbReference type="Gene3D" id="3.30.1490.20">
    <property type="entry name" value="ATP-grasp fold, A domain"/>
    <property type="match status" value="1"/>
</dbReference>
<evidence type="ECO:0000313" key="19">
    <source>
        <dbReference type="Proteomes" id="UP000241848"/>
    </source>
</evidence>
<dbReference type="PROSITE" id="PS00742">
    <property type="entry name" value="PEP_ENZYMES_2"/>
    <property type="match status" value="1"/>
</dbReference>
<dbReference type="PANTHER" id="PTHR22931:SF9">
    <property type="entry name" value="PYRUVATE, PHOSPHATE DIKINASE 1, CHLOROPLASTIC"/>
    <property type="match status" value="1"/>
</dbReference>
<evidence type="ECO:0000256" key="10">
    <source>
        <dbReference type="ARBA" id="ARBA00022842"/>
    </source>
</evidence>
<dbReference type="GO" id="GO:0050242">
    <property type="term" value="F:pyruvate, phosphate dikinase activity"/>
    <property type="evidence" value="ECO:0007669"/>
    <property type="project" value="UniProtKB-UniRule"/>
</dbReference>
<dbReference type="Proteomes" id="UP000241848">
    <property type="component" value="Unassembled WGS sequence"/>
</dbReference>
<dbReference type="Gene3D" id="1.20.80.30">
    <property type="match status" value="1"/>
</dbReference>
<dbReference type="EC" id="2.7.9.1" evidence="3 11"/>
<evidence type="ECO:0000259" key="16">
    <source>
        <dbReference type="Pfam" id="PF01326"/>
    </source>
</evidence>
<dbReference type="InterPro" id="IPR013815">
    <property type="entry name" value="ATP_grasp_subdomain_1"/>
</dbReference>
<feature type="domain" description="Pyruvate phosphate dikinase AMP/ATP-binding" evidence="16">
    <location>
        <begin position="300"/>
        <end position="349"/>
    </location>
</feature>
<keyword evidence="7" id="KW-0547">Nucleotide-binding</keyword>
<comment type="similarity">
    <text evidence="2 11">Belongs to the PEP-utilizing enzyme family.</text>
</comment>
<evidence type="ECO:0000256" key="9">
    <source>
        <dbReference type="ARBA" id="ARBA00022840"/>
    </source>
</evidence>
<evidence type="ECO:0000256" key="14">
    <source>
        <dbReference type="PIRSR" id="PIRSR000853-3"/>
    </source>
</evidence>
<sequence length="875" mass="95922">MTRYVFQFEEGNAPDRQLLGGKGAGLAEMSRIGLPVPPGFTITTQACNHYQELKRLPEGLMDEVWTHLALLEEKVGRRLGDSKRPLLVSVRSGAPISMPGMMDTVLNLGLNPITTEGVASLTHNRRFALDSYRRFIQMFGNVVLHMEHAQFEQILEELKQSRGAVDDTALAEPDLEELIQHYQNLVRQTVGQPFPDDPRVQLEMAIEAVFGSWMNPRAVVYRRLHKISERLGTAVNVQSMVFGNMSEQSATGVLFTRNPNTGEAGMYGEYLIQAQGEDVVAGIRTPNPIDQMARELPETYAQLSEVCRLLEHHYRDMQDIEFTVEEQKLYVLQTRSGKRTASAAVKIAVDLAKAGTISQAEAIRRQDPEQVQRLLYRQIDPQAQVDVLAVGLPASPGAATGRVVFSADEAEQRGAAGESVILVRPETTPDDIHGIVAAQGVLTSRGGMTSHAAIVARGMGKPAVTGCESLKISLSDETFTVGNEVVAKDTWVTIDGASGRVIRGSVPTIDPQLSAEFTELLQWADSIRRLGVHANADTPDDAAKARELGANGIGLCRTEHMFMGQERLPVVQAMILAESVEQRQAALDQLLPMQQSDFYGILRAMDGLPVTIRLLDPPLHEFLPDIGDSEEALAQAQVRGDVADIERLQVLLRRTRTLFEFNPMLGFRGVRLGIVYPEIYAMQTRAIFQAQAALLKEGLHPQVEVMIPLVGTAEELARMKMLTADVNAQVAAEQGVELPYAIGTMIEVPRAALLAGAIAEHAEFFSFGTNDLTQTTFGYSRDDAESKFLPTYLAEKILPDNPFMVLDRPGVGRLIEWGIKEGRAVRPDLHVGICGEHGGEPSSIAFCHEMGLDYVSCSPFRVPVARLAAAQAALE</sequence>
<feature type="binding site" evidence="14">
    <location>
        <position position="771"/>
    </location>
    <ligand>
        <name>Mg(2+)</name>
        <dbReference type="ChEBI" id="CHEBI:18420"/>
    </ligand>
</feature>
<evidence type="ECO:0000259" key="17">
    <source>
        <dbReference type="Pfam" id="PF02896"/>
    </source>
</evidence>
<dbReference type="PANTHER" id="PTHR22931">
    <property type="entry name" value="PHOSPHOENOLPYRUVATE DIKINASE-RELATED"/>
    <property type="match status" value="1"/>
</dbReference>
<dbReference type="Pfam" id="PF02896">
    <property type="entry name" value="PEP-utilizers_C"/>
    <property type="match status" value="1"/>
</dbReference>
<evidence type="ECO:0000256" key="1">
    <source>
        <dbReference type="ARBA" id="ARBA00001946"/>
    </source>
</evidence>
<dbReference type="InterPro" id="IPR008279">
    <property type="entry name" value="PEP-util_enz_mobile_dom"/>
</dbReference>
<evidence type="ECO:0000259" key="15">
    <source>
        <dbReference type="Pfam" id="PF00391"/>
    </source>
</evidence>
<comment type="caution">
    <text evidence="18">The sequence shown here is derived from an EMBL/GenBank/DDBJ whole genome shotgun (WGS) entry which is preliminary data.</text>
</comment>
<feature type="active site" description="Proton donor" evidence="12">
    <location>
        <position position="834"/>
    </location>
</feature>
<comment type="catalytic activity">
    <reaction evidence="11">
        <text>pyruvate + phosphate + ATP = phosphoenolpyruvate + AMP + diphosphate + H(+)</text>
        <dbReference type="Rhea" id="RHEA:10756"/>
        <dbReference type="ChEBI" id="CHEBI:15361"/>
        <dbReference type="ChEBI" id="CHEBI:15378"/>
        <dbReference type="ChEBI" id="CHEBI:30616"/>
        <dbReference type="ChEBI" id="CHEBI:33019"/>
        <dbReference type="ChEBI" id="CHEBI:43474"/>
        <dbReference type="ChEBI" id="CHEBI:58702"/>
        <dbReference type="ChEBI" id="CHEBI:456215"/>
        <dbReference type="EC" id="2.7.9.1"/>
    </reaction>
</comment>
<dbReference type="Pfam" id="PF01326">
    <property type="entry name" value="PPDK_N"/>
    <property type="match status" value="3"/>
</dbReference>
<keyword evidence="6 14" id="KW-0479">Metal-binding</keyword>
<evidence type="ECO:0000256" key="3">
    <source>
        <dbReference type="ARBA" id="ARBA00011994"/>
    </source>
</evidence>
<evidence type="ECO:0000256" key="12">
    <source>
        <dbReference type="PIRSR" id="PIRSR000853-1"/>
    </source>
</evidence>
<dbReference type="InterPro" id="IPR018274">
    <property type="entry name" value="PEP_util_AS"/>
</dbReference>
<protein>
    <recommendedName>
        <fullName evidence="4 11">Pyruvate, phosphate dikinase</fullName>
        <ecNumber evidence="3 11">2.7.9.1</ecNumber>
    </recommendedName>
</protein>
<feature type="binding site" evidence="13">
    <location>
        <position position="769"/>
    </location>
    <ligand>
        <name>substrate</name>
    </ligand>
</feature>
<dbReference type="NCBIfam" id="TIGR01828">
    <property type="entry name" value="pyru_phos_dikin"/>
    <property type="match status" value="1"/>
</dbReference>
<feature type="domain" description="PEP-utilising enzyme mobile" evidence="15">
    <location>
        <begin position="418"/>
        <end position="499"/>
    </location>
</feature>
<dbReference type="InterPro" id="IPR015813">
    <property type="entry name" value="Pyrv/PenolPyrv_kinase-like_dom"/>
</dbReference>
<feature type="binding site" evidence="14">
    <location>
        <position position="747"/>
    </location>
    <ligand>
        <name>Mg(2+)</name>
        <dbReference type="ChEBI" id="CHEBI:18420"/>
    </ligand>
</feature>
<evidence type="ECO:0000256" key="11">
    <source>
        <dbReference type="PIRNR" id="PIRNR000853"/>
    </source>
</evidence>
<organism evidence="18 19">
    <name type="scientific">Sulfobacillus acidophilus</name>
    <dbReference type="NCBI Taxonomy" id="53633"/>
    <lineage>
        <taxon>Bacteria</taxon>
        <taxon>Bacillati</taxon>
        <taxon>Bacillota</taxon>
        <taxon>Clostridia</taxon>
        <taxon>Eubacteriales</taxon>
        <taxon>Clostridiales Family XVII. Incertae Sedis</taxon>
        <taxon>Sulfobacillus</taxon>
    </lineage>
</organism>
<feature type="binding site" evidence="13">
    <location>
        <position position="768"/>
    </location>
    <ligand>
        <name>substrate</name>
    </ligand>
</feature>
<dbReference type="GO" id="GO:0046872">
    <property type="term" value="F:metal ion binding"/>
    <property type="evidence" value="ECO:0007669"/>
    <property type="project" value="UniProtKB-UniRule"/>
</dbReference>
<name>A0A2T2WMZ8_9FIRM</name>
<dbReference type="AlphaFoldDB" id="A0A2T2WMZ8"/>
<keyword evidence="18" id="KW-0670">Pyruvate</keyword>
<evidence type="ECO:0000313" key="18">
    <source>
        <dbReference type="EMBL" id="PSR23615.1"/>
    </source>
</evidence>
<dbReference type="GO" id="GO:0016301">
    <property type="term" value="F:kinase activity"/>
    <property type="evidence" value="ECO:0007669"/>
    <property type="project" value="UniProtKB-UniRule"/>
</dbReference>
<feature type="binding site" evidence="13">
    <location>
        <position position="747"/>
    </location>
    <ligand>
        <name>substrate</name>
    </ligand>
</feature>
<feature type="domain" description="Pyruvate phosphate dikinase AMP/ATP-binding" evidence="16">
    <location>
        <begin position="17"/>
        <end position="54"/>
    </location>
</feature>
<feature type="binding site" evidence="13">
    <location>
        <position position="557"/>
    </location>
    <ligand>
        <name>substrate</name>
    </ligand>
</feature>
<dbReference type="SUPFAM" id="SSF52009">
    <property type="entry name" value="Phosphohistidine domain"/>
    <property type="match status" value="1"/>
</dbReference>
<feature type="binding site" evidence="13">
    <location>
        <position position="770"/>
    </location>
    <ligand>
        <name>substrate</name>
    </ligand>
</feature>
<evidence type="ECO:0000256" key="7">
    <source>
        <dbReference type="ARBA" id="ARBA00022741"/>
    </source>
</evidence>
<dbReference type="EMBL" id="PXYV01000004">
    <property type="protein sequence ID" value="PSR23615.1"/>
    <property type="molecule type" value="Genomic_DNA"/>
</dbReference>
<accession>A0A2T2WMZ8</accession>
<dbReference type="PIRSF" id="PIRSF000853">
    <property type="entry name" value="PPDK"/>
    <property type="match status" value="1"/>
</dbReference>